<dbReference type="EMBL" id="CADCUW010000187">
    <property type="protein sequence ID" value="CAA9405337.1"/>
    <property type="molecule type" value="Genomic_DNA"/>
</dbReference>
<gene>
    <name evidence="1" type="ORF">AVDCRST_MAG01-01-1286</name>
</gene>
<evidence type="ECO:0000313" key="1">
    <source>
        <dbReference type="EMBL" id="CAA9405337.1"/>
    </source>
</evidence>
<name>A0A6J4P5K4_9ACTN</name>
<protein>
    <submittedName>
        <fullName evidence="1">Uncharacterized protein</fullName>
    </submittedName>
</protein>
<dbReference type="AlphaFoldDB" id="A0A6J4P5K4"/>
<sequence length="125" mass="13195">MILRVASMPPMTGMVTSMSTRSGRSLRACSMASLPLEASPTTSMSGWVPSTTRKPCLTTSWSSARSTLAGAPRAAEEGCPRAPDSLRVLCALLSTIVPHPLARPAVMGQPTDGWCPLRRPPGYPT</sequence>
<reference evidence="1" key="1">
    <citation type="submission" date="2020-02" db="EMBL/GenBank/DDBJ databases">
        <authorList>
            <person name="Meier V. D."/>
        </authorList>
    </citation>
    <scope>NUCLEOTIDE SEQUENCE</scope>
    <source>
        <strain evidence="1">AVDCRST_MAG01</strain>
    </source>
</reference>
<proteinExistence type="predicted"/>
<accession>A0A6J4P5K4</accession>
<organism evidence="1">
    <name type="scientific">uncultured Rubrobacteraceae bacterium</name>
    <dbReference type="NCBI Taxonomy" id="349277"/>
    <lineage>
        <taxon>Bacteria</taxon>
        <taxon>Bacillati</taxon>
        <taxon>Actinomycetota</taxon>
        <taxon>Rubrobacteria</taxon>
        <taxon>Rubrobacterales</taxon>
        <taxon>Rubrobacteraceae</taxon>
        <taxon>environmental samples</taxon>
    </lineage>
</organism>